<reference evidence="1 2" key="1">
    <citation type="submission" date="2016-10" db="EMBL/GenBank/DDBJ databases">
        <authorList>
            <person name="de Groot N.N."/>
        </authorList>
    </citation>
    <scope>NUCLEOTIDE SEQUENCE [LARGE SCALE GENOMIC DNA]</scope>
    <source>
        <strain evidence="1 2">CGMCC 1.7056</strain>
    </source>
</reference>
<dbReference type="Proteomes" id="UP000198832">
    <property type="component" value="Unassembled WGS sequence"/>
</dbReference>
<dbReference type="InterPro" id="IPR022292">
    <property type="entry name" value="CHP03843"/>
</dbReference>
<dbReference type="AlphaFoldDB" id="A0A1I1JJL6"/>
<dbReference type="NCBIfam" id="TIGR03843">
    <property type="entry name" value="SCO1664 family protein"/>
    <property type="match status" value="1"/>
</dbReference>
<proteinExistence type="predicted"/>
<sequence length="258" mass="28654">MGQRLQEGELVLHGRVMPASNLTFFATLSLADGEQIEVAYKPIRGERPLWDFPEGNLAHRETAAYLVSEALGWDIVPETWLGDGPHGTGMLQRWCHVDESQDAVTIVPEGRVPAGWCHVFDGLDGDDRPVSLIHEDTEPLRRMAVFDVVVNNADRKGGHVLAMPGGHRYGIDHGICFHSEPKLRTVLWGWAGEPLTTQETDAVRRVRSLLDAELGPALEPYLSVWDIEAIGERCERLLARGTLPEPGHGWPSVPWPPF</sequence>
<gene>
    <name evidence="1" type="ORF">SAMN04487968_10732</name>
</gene>
<accession>A0A1I1JJL6</accession>
<dbReference type="STRING" id="574651.SAMN04487968_10732"/>
<keyword evidence="2" id="KW-1185">Reference proteome</keyword>
<evidence type="ECO:0000313" key="2">
    <source>
        <dbReference type="Proteomes" id="UP000198832"/>
    </source>
</evidence>
<evidence type="ECO:0008006" key="3">
    <source>
        <dbReference type="Google" id="ProtNLM"/>
    </source>
</evidence>
<dbReference type="EMBL" id="FOLB01000007">
    <property type="protein sequence ID" value="SFC48535.1"/>
    <property type="molecule type" value="Genomic_DNA"/>
</dbReference>
<evidence type="ECO:0000313" key="1">
    <source>
        <dbReference type="EMBL" id="SFC48535.1"/>
    </source>
</evidence>
<name>A0A1I1JJL6_9ACTN</name>
<protein>
    <recommendedName>
        <fullName evidence="3">SCO1664 family protein</fullName>
    </recommendedName>
</protein>
<organism evidence="1 2">
    <name type="scientific">Nocardioides terrae</name>
    <dbReference type="NCBI Taxonomy" id="574651"/>
    <lineage>
        <taxon>Bacteria</taxon>
        <taxon>Bacillati</taxon>
        <taxon>Actinomycetota</taxon>
        <taxon>Actinomycetes</taxon>
        <taxon>Propionibacteriales</taxon>
        <taxon>Nocardioidaceae</taxon>
        <taxon>Nocardioides</taxon>
    </lineage>
</organism>
<dbReference type="OrthoDB" id="3423180at2"/>